<dbReference type="AlphaFoldDB" id="A0A3P6BE54"/>
<accession>A0A3P6BE54</accession>
<name>A0A3P6BE54_BRACM</name>
<dbReference type="EMBL" id="LR031575">
    <property type="protein sequence ID" value="VDD03533.1"/>
    <property type="molecule type" value="Genomic_DNA"/>
</dbReference>
<evidence type="ECO:0000313" key="1">
    <source>
        <dbReference type="EMBL" id="VDD03533.1"/>
    </source>
</evidence>
<proteinExistence type="predicted"/>
<gene>
    <name evidence="1" type="ORF">BRAA08T33010Z</name>
</gene>
<organism evidence="1">
    <name type="scientific">Brassica campestris</name>
    <name type="common">Field mustard</name>
    <dbReference type="NCBI Taxonomy" id="3711"/>
    <lineage>
        <taxon>Eukaryota</taxon>
        <taxon>Viridiplantae</taxon>
        <taxon>Streptophyta</taxon>
        <taxon>Embryophyta</taxon>
        <taxon>Tracheophyta</taxon>
        <taxon>Spermatophyta</taxon>
        <taxon>Magnoliopsida</taxon>
        <taxon>eudicotyledons</taxon>
        <taxon>Gunneridae</taxon>
        <taxon>Pentapetalae</taxon>
        <taxon>rosids</taxon>
        <taxon>malvids</taxon>
        <taxon>Brassicales</taxon>
        <taxon>Brassicaceae</taxon>
        <taxon>Brassiceae</taxon>
        <taxon>Brassica</taxon>
    </lineage>
</organism>
<sequence length="43" mass="4488">MVVQLVQGRRLIGASATMSGRARSNIGCAVGSVGRLDTRRCPS</sequence>
<protein>
    <submittedName>
        <fullName evidence="1">Uncharacterized protein</fullName>
    </submittedName>
</protein>
<reference evidence="1" key="1">
    <citation type="submission" date="2018-11" db="EMBL/GenBank/DDBJ databases">
        <authorList>
            <consortium name="Genoscope - CEA"/>
            <person name="William W."/>
        </authorList>
    </citation>
    <scope>NUCLEOTIDE SEQUENCE</scope>
</reference>